<feature type="region of interest" description="Disordered" evidence="1">
    <location>
        <begin position="38"/>
        <end position="112"/>
    </location>
</feature>
<dbReference type="Proteomes" id="UP001341840">
    <property type="component" value="Unassembled WGS sequence"/>
</dbReference>
<name>A0ABU6UXQ0_9FABA</name>
<protein>
    <submittedName>
        <fullName evidence="2">Uncharacterized protein</fullName>
    </submittedName>
</protein>
<evidence type="ECO:0000256" key="1">
    <source>
        <dbReference type="SAM" id="MobiDB-lite"/>
    </source>
</evidence>
<feature type="compositionally biased region" description="Basic and acidic residues" evidence="1">
    <location>
        <begin position="45"/>
        <end position="57"/>
    </location>
</feature>
<evidence type="ECO:0000313" key="2">
    <source>
        <dbReference type="EMBL" id="MED6164846.1"/>
    </source>
</evidence>
<dbReference type="EMBL" id="JASCZI010122873">
    <property type="protein sequence ID" value="MED6164846.1"/>
    <property type="molecule type" value="Genomic_DNA"/>
</dbReference>
<gene>
    <name evidence="2" type="ORF">PIB30_094012</name>
</gene>
<proteinExistence type="predicted"/>
<reference evidence="2 3" key="1">
    <citation type="journal article" date="2023" name="Plants (Basel)">
        <title>Bridging the Gap: Combining Genomics and Transcriptomics Approaches to Understand Stylosanthes scabra, an Orphan Legume from the Brazilian Caatinga.</title>
        <authorList>
            <person name="Ferreira-Neto J.R.C."/>
            <person name="da Silva M.D."/>
            <person name="Binneck E."/>
            <person name="de Melo N.F."/>
            <person name="da Silva R.H."/>
            <person name="de Melo A.L.T.M."/>
            <person name="Pandolfi V."/>
            <person name="Bustamante F.O."/>
            <person name="Brasileiro-Vidal A.C."/>
            <person name="Benko-Iseppon A.M."/>
        </authorList>
    </citation>
    <scope>NUCLEOTIDE SEQUENCE [LARGE SCALE GENOMIC DNA]</scope>
    <source>
        <tissue evidence="2">Leaves</tissue>
    </source>
</reference>
<feature type="compositionally biased region" description="Basic and acidic residues" evidence="1">
    <location>
        <begin position="85"/>
        <end position="103"/>
    </location>
</feature>
<sequence>MSHESKTKPSTHLQLITFGTPNMTTMMPEANLKSHLALPNVSLHAKRDSSHSEREPPQHAPNVTSQASKRDFMQSFPNMTSCTELIKRDKLQGHHLTKRDPTPYKRGSPTPCSFINDKIHWNS</sequence>
<comment type="caution">
    <text evidence="2">The sequence shown here is derived from an EMBL/GenBank/DDBJ whole genome shotgun (WGS) entry which is preliminary data.</text>
</comment>
<evidence type="ECO:0000313" key="3">
    <source>
        <dbReference type="Proteomes" id="UP001341840"/>
    </source>
</evidence>
<keyword evidence="3" id="KW-1185">Reference proteome</keyword>
<accession>A0ABU6UXQ0</accession>
<organism evidence="2 3">
    <name type="scientific">Stylosanthes scabra</name>
    <dbReference type="NCBI Taxonomy" id="79078"/>
    <lineage>
        <taxon>Eukaryota</taxon>
        <taxon>Viridiplantae</taxon>
        <taxon>Streptophyta</taxon>
        <taxon>Embryophyta</taxon>
        <taxon>Tracheophyta</taxon>
        <taxon>Spermatophyta</taxon>
        <taxon>Magnoliopsida</taxon>
        <taxon>eudicotyledons</taxon>
        <taxon>Gunneridae</taxon>
        <taxon>Pentapetalae</taxon>
        <taxon>rosids</taxon>
        <taxon>fabids</taxon>
        <taxon>Fabales</taxon>
        <taxon>Fabaceae</taxon>
        <taxon>Papilionoideae</taxon>
        <taxon>50 kb inversion clade</taxon>
        <taxon>dalbergioids sensu lato</taxon>
        <taxon>Dalbergieae</taxon>
        <taxon>Pterocarpus clade</taxon>
        <taxon>Stylosanthes</taxon>
    </lineage>
</organism>